<keyword evidence="2" id="KW-1185">Reference proteome</keyword>
<dbReference type="AlphaFoldDB" id="A0A2L2XB76"/>
<reference evidence="2" key="1">
    <citation type="submission" date="2018-02" db="EMBL/GenBank/DDBJ databases">
        <title>Genome sequence of Desulfocucumis palustris strain NAW-5.</title>
        <authorList>
            <person name="Watanabe M."/>
            <person name="Kojima H."/>
            <person name="Fukui M."/>
        </authorList>
    </citation>
    <scope>NUCLEOTIDE SEQUENCE [LARGE SCALE GENOMIC DNA]</scope>
    <source>
        <strain evidence="2">NAW-5</strain>
    </source>
</reference>
<organism evidence="1 2">
    <name type="scientific">Desulfocucumis palustris</name>
    <dbReference type="NCBI Taxonomy" id="1898651"/>
    <lineage>
        <taxon>Bacteria</taxon>
        <taxon>Bacillati</taxon>
        <taxon>Bacillota</taxon>
        <taxon>Clostridia</taxon>
        <taxon>Eubacteriales</taxon>
        <taxon>Desulfocucumaceae</taxon>
        <taxon>Desulfocucumis</taxon>
    </lineage>
</organism>
<name>A0A2L2XB76_9FIRM</name>
<evidence type="ECO:0008006" key="3">
    <source>
        <dbReference type="Google" id="ProtNLM"/>
    </source>
</evidence>
<dbReference type="Gene3D" id="1.10.1660.10">
    <property type="match status" value="1"/>
</dbReference>
<dbReference type="RefSeq" id="WP_104371925.1">
    <property type="nucleotide sequence ID" value="NZ_BFAV01000104.1"/>
</dbReference>
<dbReference type="Proteomes" id="UP000239549">
    <property type="component" value="Unassembled WGS sequence"/>
</dbReference>
<protein>
    <recommendedName>
        <fullName evidence="3">HTH merR-type domain-containing protein</fullName>
    </recommendedName>
</protein>
<sequence length="159" mass="17907">MPERWLSLNETARLAGLPEFTARRYANLFDDYLPSQIFGRQKKYLPEAVQILTRIESLYQEGFDTGEICDALSREIYLGIITQDGKLLSTSEAIAVMGKVIAEHSRVLQKLAAIMEKMAGAIHEIAANQEAIMERDKQKAEKNSPGRLASLLKKIIKKQ</sequence>
<gene>
    <name evidence="1" type="ORF">DCCM_2649</name>
</gene>
<evidence type="ECO:0000313" key="1">
    <source>
        <dbReference type="EMBL" id="GBF33547.1"/>
    </source>
</evidence>
<proteinExistence type="predicted"/>
<evidence type="ECO:0000313" key="2">
    <source>
        <dbReference type="Proteomes" id="UP000239549"/>
    </source>
</evidence>
<comment type="caution">
    <text evidence="1">The sequence shown here is derived from an EMBL/GenBank/DDBJ whole genome shotgun (WGS) entry which is preliminary data.</text>
</comment>
<dbReference type="EMBL" id="BFAV01000104">
    <property type="protein sequence ID" value="GBF33547.1"/>
    <property type="molecule type" value="Genomic_DNA"/>
</dbReference>
<dbReference type="OrthoDB" id="2454204at2"/>
<accession>A0A2L2XB76</accession>